<dbReference type="SUPFAM" id="SSF53474">
    <property type="entry name" value="alpha/beta-Hydrolases"/>
    <property type="match status" value="1"/>
</dbReference>
<dbReference type="Gene3D" id="3.40.50.1820">
    <property type="entry name" value="alpha/beta hydrolase"/>
    <property type="match status" value="1"/>
</dbReference>
<keyword evidence="9" id="KW-1185">Reference proteome</keyword>
<dbReference type="PROSITE" id="PS00941">
    <property type="entry name" value="CARBOXYLESTERASE_B_2"/>
    <property type="match status" value="1"/>
</dbReference>
<evidence type="ECO:0000259" key="7">
    <source>
        <dbReference type="Pfam" id="PF00135"/>
    </source>
</evidence>
<evidence type="ECO:0000256" key="5">
    <source>
        <dbReference type="ARBA" id="ARBA00023180"/>
    </source>
</evidence>
<keyword evidence="6" id="KW-0732">Signal</keyword>
<organism evidence="8 9">
    <name type="scientific">Aedes aegypti</name>
    <name type="common">Yellowfever mosquito</name>
    <name type="synonym">Culex aegypti</name>
    <dbReference type="NCBI Taxonomy" id="7159"/>
    <lineage>
        <taxon>Eukaryota</taxon>
        <taxon>Metazoa</taxon>
        <taxon>Ecdysozoa</taxon>
        <taxon>Arthropoda</taxon>
        <taxon>Hexapoda</taxon>
        <taxon>Insecta</taxon>
        <taxon>Pterygota</taxon>
        <taxon>Neoptera</taxon>
        <taxon>Endopterygota</taxon>
        <taxon>Diptera</taxon>
        <taxon>Nematocera</taxon>
        <taxon>Culicoidea</taxon>
        <taxon>Culicidae</taxon>
        <taxon>Culicinae</taxon>
        <taxon>Aedini</taxon>
        <taxon>Aedes</taxon>
        <taxon>Stegomyia</taxon>
    </lineage>
</organism>
<dbReference type="EC" id="3.1.1.-" evidence="6"/>
<dbReference type="EnsemblMetazoa" id="AAEL001517-RA">
    <property type="protein sequence ID" value="AAEL001517-PA"/>
    <property type="gene ID" value="AAEL001517"/>
</dbReference>
<feature type="chain" id="PRO_5036529603" description="Carboxylic ester hydrolase" evidence="6">
    <location>
        <begin position="23"/>
        <end position="555"/>
    </location>
</feature>
<comment type="similarity">
    <text evidence="1 6">Belongs to the type-B carboxylesterase/lipase family.</text>
</comment>
<dbReference type="Proteomes" id="UP000008820">
    <property type="component" value="Chromosome 3"/>
</dbReference>
<dbReference type="AlphaFoldDB" id="A0A1S4EZ49"/>
<keyword evidence="4" id="KW-1015">Disulfide bond</keyword>
<keyword evidence="5" id="KW-0325">Glycoprotein</keyword>
<dbReference type="InterPro" id="IPR019819">
    <property type="entry name" value="Carboxylesterase_B_CS"/>
</dbReference>
<dbReference type="PANTHER" id="PTHR11559">
    <property type="entry name" value="CARBOXYLESTERASE"/>
    <property type="match status" value="1"/>
</dbReference>
<evidence type="ECO:0000256" key="1">
    <source>
        <dbReference type="ARBA" id="ARBA00005964"/>
    </source>
</evidence>
<evidence type="ECO:0000313" key="8">
    <source>
        <dbReference type="EnsemblMetazoa" id="AAEL001517-PA"/>
    </source>
</evidence>
<accession>A0A1S4EZ49</accession>
<feature type="domain" description="Carboxylesterase type B" evidence="7">
    <location>
        <begin position="38"/>
        <end position="526"/>
    </location>
</feature>
<dbReference type="GO" id="GO:0052689">
    <property type="term" value="F:carboxylic ester hydrolase activity"/>
    <property type="evidence" value="ECO:0007669"/>
    <property type="project" value="UniProtKB-KW"/>
</dbReference>
<evidence type="ECO:0000256" key="2">
    <source>
        <dbReference type="ARBA" id="ARBA00022487"/>
    </source>
</evidence>
<keyword evidence="3 6" id="KW-0378">Hydrolase</keyword>
<dbReference type="InterPro" id="IPR019826">
    <property type="entry name" value="Carboxylesterase_B_AS"/>
</dbReference>
<evidence type="ECO:0000256" key="6">
    <source>
        <dbReference type="RuleBase" id="RU361235"/>
    </source>
</evidence>
<dbReference type="InParanoid" id="A0A1S4EZ49"/>
<dbReference type="InterPro" id="IPR029058">
    <property type="entry name" value="AB_hydrolase_fold"/>
</dbReference>
<protein>
    <recommendedName>
        <fullName evidence="6">Carboxylic ester hydrolase</fullName>
        <ecNumber evidence="6">3.1.1.-</ecNumber>
    </recommendedName>
</protein>
<sequence>MKTYLSFCVTLLMAAFIHSVAARSPKCIAKFDNGIGAGVLRETFTKKLYCAYLGIPYAQPPIGELRFEDPVPLYFDASVTFDNVSHPCVQHTIAWKKLGNEDCLYLNVYTPYVRVSKRPRPSMPVLVWIHGGSFTEGSSETDIFGSEFILDEEVIMVTFNYRLSALGFLGIEDLNIASNLGLKDQSEVFRWVKRNIRSFGGDPKRVTIVGWSSGSAAATYHMYAHSSKKLFSHVIAMSGTMTQPWAYSFLTQWCSNEFLKYIDVTNKDELKMKPAGLIVSNDGPKFHYFTLTHSCYMPSADNDYARRNPYDAVRMMRPINDVPLMIGSTAVEHDNLYDSRNFSMDQFNYPNNNVTIYERIRDYLEYRRANRSARIFYRKLGSYADFQFGLQYFIEKASQRFKSPIYRYRFSFDGPFAYAKNEYYRNEIHPMSGAMHGDDLGYLFTPYNYRNVVTSGKVNEPLVKQSLKVLRRMVRLWTNFAKYGNPTPANSKIHQTTWPPYNDLNQPRQYLNIDRQLRVQRKDISNKYYYQMWKTVFNCLYYYKCEFLNKAYNKY</sequence>
<keyword evidence="2" id="KW-0719">Serine esterase</keyword>
<reference evidence="8" key="2">
    <citation type="submission" date="2020-05" db="UniProtKB">
        <authorList>
            <consortium name="EnsemblMetazoa"/>
        </authorList>
    </citation>
    <scope>IDENTIFICATION</scope>
    <source>
        <strain evidence="8">LVP_AGWG</strain>
    </source>
</reference>
<name>A0A1S4EZ49_AEDAE</name>
<evidence type="ECO:0000256" key="3">
    <source>
        <dbReference type="ARBA" id="ARBA00022801"/>
    </source>
</evidence>
<dbReference type="Pfam" id="PF00135">
    <property type="entry name" value="COesterase"/>
    <property type="match status" value="1"/>
</dbReference>
<gene>
    <name evidence="8" type="primary">5571102</name>
</gene>
<evidence type="ECO:0000256" key="4">
    <source>
        <dbReference type="ARBA" id="ARBA00023157"/>
    </source>
</evidence>
<feature type="signal peptide" evidence="6">
    <location>
        <begin position="1"/>
        <end position="22"/>
    </location>
</feature>
<dbReference type="VEuPathDB" id="VectorBase:AAEL001517"/>
<reference evidence="8 9" key="1">
    <citation type="submission" date="2017-06" db="EMBL/GenBank/DDBJ databases">
        <title>Aedes aegypti genome working group (AGWG) sequencing and assembly.</title>
        <authorList>
            <consortium name="Aedes aegypti Genome Working Group (AGWG)"/>
            <person name="Matthews B.J."/>
        </authorList>
    </citation>
    <scope>NUCLEOTIDE SEQUENCE [LARGE SCALE GENOMIC DNA]</scope>
    <source>
        <strain evidence="8 9">LVP_AGWG</strain>
    </source>
</reference>
<dbReference type="InterPro" id="IPR002018">
    <property type="entry name" value="CarbesteraseB"/>
</dbReference>
<dbReference type="PROSITE" id="PS00122">
    <property type="entry name" value="CARBOXYLESTERASE_B_1"/>
    <property type="match status" value="1"/>
</dbReference>
<dbReference type="InterPro" id="IPR050309">
    <property type="entry name" value="Type-B_Carboxylest/Lipase"/>
</dbReference>
<dbReference type="OrthoDB" id="19653at2759"/>
<proteinExistence type="inferred from homology"/>
<evidence type="ECO:0000313" key="9">
    <source>
        <dbReference type="Proteomes" id="UP000008820"/>
    </source>
</evidence>